<accession>A0A914RD36</accession>
<keyword evidence="1" id="KW-1185">Reference proteome</keyword>
<proteinExistence type="predicted"/>
<reference evidence="2" key="1">
    <citation type="submission" date="2022-11" db="UniProtKB">
        <authorList>
            <consortium name="WormBaseParasite"/>
        </authorList>
    </citation>
    <scope>IDENTIFICATION</scope>
</reference>
<evidence type="ECO:0000313" key="2">
    <source>
        <dbReference type="WBParaSite" id="PEQ_0000441301-mRNA-1"/>
    </source>
</evidence>
<protein>
    <submittedName>
        <fullName evidence="2">Uncharacterized protein</fullName>
    </submittedName>
</protein>
<organism evidence="1 2">
    <name type="scientific">Parascaris equorum</name>
    <name type="common">Equine roundworm</name>
    <dbReference type="NCBI Taxonomy" id="6256"/>
    <lineage>
        <taxon>Eukaryota</taxon>
        <taxon>Metazoa</taxon>
        <taxon>Ecdysozoa</taxon>
        <taxon>Nematoda</taxon>
        <taxon>Chromadorea</taxon>
        <taxon>Rhabditida</taxon>
        <taxon>Spirurina</taxon>
        <taxon>Ascaridomorpha</taxon>
        <taxon>Ascaridoidea</taxon>
        <taxon>Ascarididae</taxon>
        <taxon>Parascaris</taxon>
    </lineage>
</organism>
<dbReference type="AlphaFoldDB" id="A0A914RD36"/>
<evidence type="ECO:0000313" key="1">
    <source>
        <dbReference type="Proteomes" id="UP000887564"/>
    </source>
</evidence>
<dbReference type="Proteomes" id="UP000887564">
    <property type="component" value="Unplaced"/>
</dbReference>
<dbReference type="WBParaSite" id="PEQ_0000441301-mRNA-1">
    <property type="protein sequence ID" value="PEQ_0000441301-mRNA-1"/>
    <property type="gene ID" value="PEQ_0000441301"/>
</dbReference>
<sequence>MSRKSGAGFIYKLIKFKKKELSVHFIPECFRMLSDITNLD</sequence>
<name>A0A914RD36_PAREQ</name>